<dbReference type="PANTHER" id="PTHR43142:SF1">
    <property type="entry name" value="CARBOXYLIC ESTER HYDROLASE"/>
    <property type="match status" value="1"/>
</dbReference>
<dbReference type="AlphaFoldDB" id="A0A9P0J0L0"/>
<dbReference type="Pfam" id="PF00135">
    <property type="entry name" value="COesterase"/>
    <property type="match status" value="1"/>
</dbReference>
<dbReference type="PANTHER" id="PTHR43142">
    <property type="entry name" value="CARBOXYLIC ESTER HYDROLASE"/>
    <property type="match status" value="1"/>
</dbReference>
<feature type="domain" description="Carboxylesterase type B" evidence="6">
    <location>
        <begin position="3"/>
        <end position="518"/>
    </location>
</feature>
<dbReference type="Gene3D" id="3.40.50.1820">
    <property type="entry name" value="alpha/beta hydrolase"/>
    <property type="match status" value="1"/>
</dbReference>
<comment type="similarity">
    <text evidence="1 5">Belongs to the type-B carboxylesterase/lipase family.</text>
</comment>
<dbReference type="Proteomes" id="UP001154329">
    <property type="component" value="Chromosome 2"/>
</dbReference>
<evidence type="ECO:0000313" key="7">
    <source>
        <dbReference type="EMBL" id="CAH1720472.1"/>
    </source>
</evidence>
<evidence type="ECO:0000256" key="1">
    <source>
        <dbReference type="ARBA" id="ARBA00005964"/>
    </source>
</evidence>
<keyword evidence="4" id="KW-0325">Glycoprotein</keyword>
<dbReference type="InterPro" id="IPR019826">
    <property type="entry name" value="Carboxylesterase_B_AS"/>
</dbReference>
<sequence>MEVVIKQGVLKGLRNKTLLSNKPYFSFLGIPYAKAPVNDLRFKAPVKHPGWSGVLNATSERDKCMQFAYMTNHIIGSEDCLYLNVLVPQQKESNEKLAVMIFIHGGAFNYNGWSVKRYSPDYLVDENVIVVAMNYRLNALGFLNLDIDECPGNMGLKDQQLAIKWVKSNIAAFGGDANNITIFGVSAGSASVHYHTISPQSTGLFQKAIMQSGCAFNPWALNENHRATAFKLANKLGCFSNDPKEIVKCLKNLSAIDLVKETESKDETNFMHYKFVPSIESDVISNPFLPAHPRTLAISTIPIPVIIGLTDMEGIVALTEDRISLFSDDHHITDEISKLFRNRYSTETISKIKDFYFNKSNISSETMKLENICNLHSDVFFFNGVYETFDCFLKQNGSPVYEYEFKFDGELNGAKNMIFATRPILRHAIKGACHADDVNYFFRDLSGVDPKPNSPELEMCKMMCKMWTNFAKTSNPNSPDLSFKWINATACDLKYLSIDGDRTCMIQGMMNNKRFRFWKELSESIV</sequence>
<evidence type="ECO:0000256" key="4">
    <source>
        <dbReference type="ARBA" id="ARBA00023180"/>
    </source>
</evidence>
<evidence type="ECO:0000256" key="5">
    <source>
        <dbReference type="RuleBase" id="RU361235"/>
    </source>
</evidence>
<dbReference type="EC" id="3.1.1.-" evidence="5"/>
<dbReference type="PROSITE" id="PS00941">
    <property type="entry name" value="CARBOXYLESTERASE_B_2"/>
    <property type="match status" value="1"/>
</dbReference>
<dbReference type="EMBL" id="OU899035">
    <property type="protein sequence ID" value="CAH1720472.1"/>
    <property type="molecule type" value="Genomic_DNA"/>
</dbReference>
<gene>
    <name evidence="7" type="ORF">APHIGO_LOCUS4002</name>
</gene>
<keyword evidence="3 5" id="KW-0378">Hydrolase</keyword>
<dbReference type="GO" id="GO:0052689">
    <property type="term" value="F:carboxylic ester hydrolase activity"/>
    <property type="evidence" value="ECO:0007669"/>
    <property type="project" value="UniProtKB-KW"/>
</dbReference>
<reference evidence="7" key="1">
    <citation type="submission" date="2022-02" db="EMBL/GenBank/DDBJ databases">
        <authorList>
            <person name="King R."/>
        </authorList>
    </citation>
    <scope>NUCLEOTIDE SEQUENCE</scope>
</reference>
<name>A0A9P0J0L0_APHGO</name>
<reference evidence="7" key="2">
    <citation type="submission" date="2022-10" db="EMBL/GenBank/DDBJ databases">
        <authorList>
            <consortium name="ENA_rothamsted_submissions"/>
            <consortium name="culmorum"/>
            <person name="King R."/>
        </authorList>
    </citation>
    <scope>NUCLEOTIDE SEQUENCE</scope>
</reference>
<dbReference type="InterPro" id="IPR029058">
    <property type="entry name" value="AB_hydrolase_fold"/>
</dbReference>
<dbReference type="InterPro" id="IPR019819">
    <property type="entry name" value="Carboxylesterase_B_CS"/>
</dbReference>
<dbReference type="PROSITE" id="PS00122">
    <property type="entry name" value="CARBOXYLESTERASE_B_1"/>
    <property type="match status" value="1"/>
</dbReference>
<keyword evidence="2" id="KW-0719">Serine esterase</keyword>
<evidence type="ECO:0000256" key="3">
    <source>
        <dbReference type="ARBA" id="ARBA00022801"/>
    </source>
</evidence>
<accession>A0A9P0J0L0</accession>
<evidence type="ECO:0000313" key="8">
    <source>
        <dbReference type="Proteomes" id="UP001154329"/>
    </source>
</evidence>
<protein>
    <recommendedName>
        <fullName evidence="5">Carboxylic ester hydrolase</fullName>
        <ecNumber evidence="5">3.1.1.-</ecNumber>
    </recommendedName>
</protein>
<dbReference type="SUPFAM" id="SSF53474">
    <property type="entry name" value="alpha/beta-Hydrolases"/>
    <property type="match status" value="1"/>
</dbReference>
<proteinExistence type="inferred from homology"/>
<keyword evidence="8" id="KW-1185">Reference proteome</keyword>
<evidence type="ECO:0000256" key="2">
    <source>
        <dbReference type="ARBA" id="ARBA00022487"/>
    </source>
</evidence>
<dbReference type="InterPro" id="IPR002018">
    <property type="entry name" value="CarbesteraseB"/>
</dbReference>
<organism evidence="7 8">
    <name type="scientific">Aphis gossypii</name>
    <name type="common">Cotton aphid</name>
    <dbReference type="NCBI Taxonomy" id="80765"/>
    <lineage>
        <taxon>Eukaryota</taxon>
        <taxon>Metazoa</taxon>
        <taxon>Ecdysozoa</taxon>
        <taxon>Arthropoda</taxon>
        <taxon>Hexapoda</taxon>
        <taxon>Insecta</taxon>
        <taxon>Pterygota</taxon>
        <taxon>Neoptera</taxon>
        <taxon>Paraneoptera</taxon>
        <taxon>Hemiptera</taxon>
        <taxon>Sternorrhyncha</taxon>
        <taxon>Aphidomorpha</taxon>
        <taxon>Aphidoidea</taxon>
        <taxon>Aphididae</taxon>
        <taxon>Aphidini</taxon>
        <taxon>Aphis</taxon>
        <taxon>Aphis</taxon>
    </lineage>
</organism>
<evidence type="ECO:0000259" key="6">
    <source>
        <dbReference type="Pfam" id="PF00135"/>
    </source>
</evidence>